<evidence type="ECO:0000256" key="4">
    <source>
        <dbReference type="ARBA" id="ARBA00022729"/>
    </source>
</evidence>
<dbReference type="PANTHER" id="PTHR30532">
    <property type="entry name" value="IRON III DICITRATE-BINDING PERIPLASMIC PROTEIN"/>
    <property type="match status" value="1"/>
</dbReference>
<reference evidence="9" key="1">
    <citation type="journal article" date="2019" name="Int. J. Syst. Evol. Microbiol.">
        <title>The Global Catalogue of Microorganisms (GCM) 10K type strain sequencing project: providing services to taxonomists for standard genome sequencing and annotation.</title>
        <authorList>
            <consortium name="The Broad Institute Genomics Platform"/>
            <consortium name="The Broad Institute Genome Sequencing Center for Infectious Disease"/>
            <person name="Wu L."/>
            <person name="Ma J."/>
        </authorList>
    </citation>
    <scope>NUCLEOTIDE SEQUENCE [LARGE SCALE GENOMIC DNA]</scope>
    <source>
        <strain evidence="9">DT72</strain>
    </source>
</reference>
<evidence type="ECO:0000256" key="1">
    <source>
        <dbReference type="ARBA" id="ARBA00004196"/>
    </source>
</evidence>
<dbReference type="PROSITE" id="PS51257">
    <property type="entry name" value="PROKAR_LIPOPROTEIN"/>
    <property type="match status" value="1"/>
</dbReference>
<evidence type="ECO:0000313" key="8">
    <source>
        <dbReference type="EMBL" id="MFD1812586.1"/>
    </source>
</evidence>
<dbReference type="SUPFAM" id="SSF53807">
    <property type="entry name" value="Helical backbone' metal receptor"/>
    <property type="match status" value="1"/>
</dbReference>
<comment type="caution">
    <text evidence="8">The sequence shown here is derived from an EMBL/GenBank/DDBJ whole genome shotgun (WGS) entry which is preliminary data.</text>
</comment>
<gene>
    <name evidence="8" type="ORF">ACFSJG_10205</name>
</gene>
<feature type="domain" description="Fe/B12 periplasmic-binding" evidence="7">
    <location>
        <begin position="50"/>
        <end position="350"/>
    </location>
</feature>
<dbReference type="Proteomes" id="UP001597286">
    <property type="component" value="Unassembled WGS sequence"/>
</dbReference>
<evidence type="ECO:0000256" key="2">
    <source>
        <dbReference type="ARBA" id="ARBA00008814"/>
    </source>
</evidence>
<evidence type="ECO:0000313" key="9">
    <source>
        <dbReference type="Proteomes" id="UP001597286"/>
    </source>
</evidence>
<dbReference type="Gene3D" id="3.40.50.1980">
    <property type="entry name" value="Nitrogenase molybdenum iron protein domain"/>
    <property type="match status" value="2"/>
</dbReference>
<dbReference type="RefSeq" id="WP_378485085.1">
    <property type="nucleotide sequence ID" value="NZ_JBHUFB010000009.1"/>
</dbReference>
<proteinExistence type="inferred from homology"/>
<evidence type="ECO:0000256" key="6">
    <source>
        <dbReference type="SAM" id="SignalP"/>
    </source>
</evidence>
<evidence type="ECO:0000256" key="5">
    <source>
        <dbReference type="SAM" id="Coils"/>
    </source>
</evidence>
<keyword evidence="4 6" id="KW-0732">Signal</keyword>
<protein>
    <submittedName>
        <fullName evidence="8">ABC transporter substrate-binding protein</fullName>
    </submittedName>
</protein>
<comment type="similarity">
    <text evidence="2">Belongs to the bacterial solute-binding protein 8 family.</text>
</comment>
<dbReference type="PROSITE" id="PS50983">
    <property type="entry name" value="FE_B12_PBP"/>
    <property type="match status" value="1"/>
</dbReference>
<evidence type="ECO:0000259" key="7">
    <source>
        <dbReference type="PROSITE" id="PS50983"/>
    </source>
</evidence>
<feature type="chain" id="PRO_5046715411" evidence="6">
    <location>
        <begin position="20"/>
        <end position="354"/>
    </location>
</feature>
<dbReference type="InterPro" id="IPR002491">
    <property type="entry name" value="ABC_transptr_periplasmic_BD"/>
</dbReference>
<keyword evidence="5" id="KW-0175">Coiled coil</keyword>
<dbReference type="EMBL" id="JBHUFB010000009">
    <property type="protein sequence ID" value="MFD1812586.1"/>
    <property type="molecule type" value="Genomic_DNA"/>
</dbReference>
<dbReference type="PANTHER" id="PTHR30532:SF24">
    <property type="entry name" value="FERRIC ENTEROBACTIN-BINDING PERIPLASMIC PROTEIN FEPB"/>
    <property type="match status" value="1"/>
</dbReference>
<name>A0ABW4P2C9_9NOCA</name>
<organism evidence="8 9">
    <name type="scientific">Rhodococcus gannanensis</name>
    <dbReference type="NCBI Taxonomy" id="1960308"/>
    <lineage>
        <taxon>Bacteria</taxon>
        <taxon>Bacillati</taxon>
        <taxon>Actinomycetota</taxon>
        <taxon>Actinomycetes</taxon>
        <taxon>Mycobacteriales</taxon>
        <taxon>Nocardiaceae</taxon>
        <taxon>Rhodococcus</taxon>
    </lineage>
</organism>
<comment type="subcellular location">
    <subcellularLocation>
        <location evidence="1">Cell envelope</location>
    </subcellularLocation>
</comment>
<sequence length="354" mass="37133">MRRVLAVGFTAVAALVLTACGGDSLASSDGETVTVSGKFGDAQIPAGADRVLPLSPQDADMVIATGVAPIALPSDTNTLVATNGTGVWPWQADALTEMGYEVLPPDPGGGIEALTSVGDKEIPTLLFEGDAQGYLEHIVALEPDVIVATGQWNLNEEMYRQLSAVAPIAHFDQQANVEPWQDSTRKIGKALGREAEAENAIEEAESAVAEVRSAHPEFAGVRFNAVIGDLAGQLYILSGEDRGIGMVMKDLGFQLSDWARTVPTDADGRGVVSYELVGNLDTDVAVVISPAGDIEYMRGNPQWGNMPMVQRGSIVSIARNAGVPNALGFPSPISLPWGSERVADALSTAVSRVP</sequence>
<keyword evidence="9" id="KW-1185">Reference proteome</keyword>
<feature type="signal peptide" evidence="6">
    <location>
        <begin position="1"/>
        <end position="19"/>
    </location>
</feature>
<evidence type="ECO:0000256" key="3">
    <source>
        <dbReference type="ARBA" id="ARBA00022448"/>
    </source>
</evidence>
<feature type="coiled-coil region" evidence="5">
    <location>
        <begin position="187"/>
        <end position="214"/>
    </location>
</feature>
<accession>A0ABW4P2C9</accession>
<dbReference type="Pfam" id="PF01497">
    <property type="entry name" value="Peripla_BP_2"/>
    <property type="match status" value="1"/>
</dbReference>
<keyword evidence="3" id="KW-0813">Transport</keyword>
<dbReference type="InterPro" id="IPR051313">
    <property type="entry name" value="Bact_iron-sidero_bind"/>
</dbReference>